<dbReference type="GO" id="GO:0009279">
    <property type="term" value="C:cell outer membrane"/>
    <property type="evidence" value="ECO:0007669"/>
    <property type="project" value="UniProtKB-SubCell"/>
</dbReference>
<evidence type="ECO:0000256" key="2">
    <source>
        <dbReference type="ARBA" id="ARBA00023136"/>
    </source>
</evidence>
<keyword evidence="5" id="KW-0614">Plasmid</keyword>
<sequence>MPRTALAQANAGITGTITDSSGAVVPGAKVTVTEQTTAVSSILVSSSAGTYAVKGLNPGHYTITVEAAGFEKEIHRDVNVEVSLVVTIDIVLSAGATSQTVEVTSPQIALNTTQPQLGSTVEPEVVASLPNLVSGRGRDISALQFLVPGTTGSQFSHRIGGGVDFEQEIVYNGIPVVQPETEGYTTNFNPPFELVQEFRVERSTFAAQFGLGLGALTYQMASGGNTYHGDLFEIMRNSWFDSVGFFNGKDWNSNNPDNKPPTDHEHNYGFSVGGPISIPKVYDGRNRTFGHYSQEWFSLNNLNQNPATVPSVAMKSGDFSHYVDSNGNVIPIFDPTTGAQFQCNGALNVICPARISPTSAILLPYIPDPDQQGSGPGGQQQNKSYVAYPNPTIQHVWGFTVDQVIDTRQSVHFSMWHNHFHNVGFDNNPFVIPPNPLNSLRDFPAQGSGYLLTYNHAYSANISMTAGAGWIGEINDQLNHSRYSFPAVQGGVIPPNITFDGQSALTSWGTSGSNSGSINRKLGVALVNNWLWTTGRQTFNIGGEFRRSYQDDNEEQTAGGQFNFSQRTTSVPYVNGVQQPNFNSSGSSFASFLLGIPDNANRTNSQELQLRNYVFSPYIQDDIKLSPKLTVNVGVRWDIMSPFTENHNNIVFFNPNGTDPHYATASGTPIPGAATKFGACIGCAGYNKADIHWGHFGPRVGFAYKLNEKSVVQAGFSVAFLNGGAYEYGTNKVAVNYGNLLAGSFKRNSTGTAQSAYGSWDTNILPDPPGTPFNTALGAGTQINAFSKNDGYAPYAQQWNANYQRELPYNMFLTVAWLGNRIIHLPSQLNKIDQLDPKYLALGSQLGLTFNNGAAQAAGFSLPYSNFINDFGGSATVAQSLVPYPQYSNIFNNFEGSGTTYYQSIQVEVDKRFTNGLAFLSGYTLSHQMDNTSSGFSSFANGGINKFNQKPEWVISSNNPLETLKISGTYELPIGPGKKYFSNHGVTGQIFGGWQVAWVTTYVSGTPLGVTQNGTPFPNGFYRPLRVPGVALHTGSYNRARTQFITKAVTPIFNPAAFTDSPPYTLADTPRNFGALKDPAFYNENFNARKRFFFGERFTGILQVDYFNALNRTIFNGPDTNVDDSTFGQVVNQGCNNQGNIGNCNRQGQVTFRLEF</sequence>
<name>A0A2Z5GC85_9BACT</name>
<reference evidence="5 6" key="1">
    <citation type="journal article" date="2018" name="Front. Microbiol.">
        <title>Hydrolytic Capabilities as a Key to Environmental Success: Chitinolytic and Cellulolytic Acidobacteria From Acidic Sub-arctic Soils and Boreal Peatlands.</title>
        <authorList>
            <person name="Belova S.E."/>
            <person name="Ravin N.V."/>
            <person name="Pankratov T.A."/>
            <person name="Rakitin A.L."/>
            <person name="Ivanova A.A."/>
            <person name="Beletsky A.V."/>
            <person name="Mardanov A.V."/>
            <person name="Sinninghe Damste J.S."/>
            <person name="Dedysh S.N."/>
        </authorList>
    </citation>
    <scope>NUCLEOTIDE SEQUENCE [LARGE SCALE GENOMIC DNA]</scope>
    <source>
        <strain evidence="5 6">SBC82</strain>
        <plasmid evidence="6">pacpol4</plasmid>
    </source>
</reference>
<keyword evidence="6" id="KW-1185">Reference proteome</keyword>
<dbReference type="Gene3D" id="2.60.40.1120">
    <property type="entry name" value="Carboxypeptidase-like, regulatory domain"/>
    <property type="match status" value="1"/>
</dbReference>
<evidence type="ECO:0000256" key="3">
    <source>
        <dbReference type="ARBA" id="ARBA00023237"/>
    </source>
</evidence>
<evidence type="ECO:0000313" key="5">
    <source>
        <dbReference type="EMBL" id="AXC16256.1"/>
    </source>
</evidence>
<dbReference type="Pfam" id="PF13620">
    <property type="entry name" value="CarboxypepD_reg"/>
    <property type="match status" value="1"/>
</dbReference>
<keyword evidence="2" id="KW-0472">Membrane</keyword>
<dbReference type="Proteomes" id="UP000253606">
    <property type="component" value="Plasmid pACPOL4"/>
</dbReference>
<feature type="domain" description="TonB-dependent transporter Oar-like beta-barrel" evidence="4">
    <location>
        <begin position="221"/>
        <end position="1133"/>
    </location>
</feature>
<dbReference type="KEGG" id="abas:ACPOL_7058"/>
<comment type="subcellular location">
    <subcellularLocation>
        <location evidence="1">Cell outer membrane</location>
    </subcellularLocation>
</comment>
<dbReference type="AlphaFoldDB" id="A0A2Z5GC85"/>
<evidence type="ECO:0000259" key="4">
    <source>
        <dbReference type="Pfam" id="PF25183"/>
    </source>
</evidence>
<keyword evidence="3" id="KW-0998">Cell outer membrane</keyword>
<protein>
    <submittedName>
        <fullName evidence="5">Oar protein</fullName>
    </submittedName>
</protein>
<dbReference type="InterPro" id="IPR008969">
    <property type="entry name" value="CarboxyPept-like_regulatory"/>
</dbReference>
<dbReference type="InterPro" id="IPR036942">
    <property type="entry name" value="Beta-barrel_TonB_sf"/>
</dbReference>
<dbReference type="Gene3D" id="2.40.170.20">
    <property type="entry name" value="TonB-dependent receptor, beta-barrel domain"/>
    <property type="match status" value="1"/>
</dbReference>
<dbReference type="Pfam" id="PF25183">
    <property type="entry name" value="OMP_b-brl_4"/>
    <property type="match status" value="1"/>
</dbReference>
<organism evidence="5 6">
    <name type="scientific">Acidisarcina polymorpha</name>
    <dbReference type="NCBI Taxonomy" id="2211140"/>
    <lineage>
        <taxon>Bacteria</taxon>
        <taxon>Pseudomonadati</taxon>
        <taxon>Acidobacteriota</taxon>
        <taxon>Terriglobia</taxon>
        <taxon>Terriglobales</taxon>
        <taxon>Acidobacteriaceae</taxon>
        <taxon>Acidisarcina</taxon>
    </lineage>
</organism>
<accession>A0A2Z5GC85</accession>
<dbReference type="EMBL" id="CP030843">
    <property type="protein sequence ID" value="AXC16256.1"/>
    <property type="molecule type" value="Genomic_DNA"/>
</dbReference>
<geneLocation type="plasmid" evidence="6">
    <name>pacpol4</name>
</geneLocation>
<dbReference type="SUPFAM" id="SSF49464">
    <property type="entry name" value="Carboxypeptidase regulatory domain-like"/>
    <property type="match status" value="1"/>
</dbReference>
<gene>
    <name evidence="5" type="ORF">ACPOL_7058</name>
</gene>
<dbReference type="InterPro" id="IPR057601">
    <property type="entry name" value="Oar-like_b-barrel"/>
</dbReference>
<dbReference type="SUPFAM" id="SSF56935">
    <property type="entry name" value="Porins"/>
    <property type="match status" value="1"/>
</dbReference>
<evidence type="ECO:0000256" key="1">
    <source>
        <dbReference type="ARBA" id="ARBA00004442"/>
    </source>
</evidence>
<evidence type="ECO:0000313" key="6">
    <source>
        <dbReference type="Proteomes" id="UP000253606"/>
    </source>
</evidence>
<proteinExistence type="predicted"/>